<dbReference type="SUPFAM" id="SSF53098">
    <property type="entry name" value="Ribonuclease H-like"/>
    <property type="match status" value="1"/>
</dbReference>
<evidence type="ECO:0000313" key="2">
    <source>
        <dbReference type="EMBL" id="OGI39011.1"/>
    </source>
</evidence>
<name>A0A1F6T1H0_9PROT</name>
<dbReference type="NCBIfam" id="NF033516">
    <property type="entry name" value="transpos_IS3"/>
    <property type="match status" value="1"/>
</dbReference>
<dbReference type="Gene3D" id="3.30.420.10">
    <property type="entry name" value="Ribonuclease H-like superfamily/Ribonuclease H"/>
    <property type="match status" value="1"/>
</dbReference>
<evidence type="ECO:0000259" key="1">
    <source>
        <dbReference type="PROSITE" id="PS50994"/>
    </source>
</evidence>
<dbReference type="PROSITE" id="PS50994">
    <property type="entry name" value="INTEGRASE"/>
    <property type="match status" value="1"/>
</dbReference>
<organism evidence="2 3">
    <name type="scientific">Candidatus Muproteobacteria bacterium RBG_16_62_13</name>
    <dbReference type="NCBI Taxonomy" id="1817756"/>
    <lineage>
        <taxon>Bacteria</taxon>
        <taxon>Pseudomonadati</taxon>
        <taxon>Pseudomonadota</taxon>
        <taxon>Candidatus Muproteobacteria</taxon>
    </lineage>
</organism>
<comment type="caution">
    <text evidence="2">The sequence shown here is derived from an EMBL/GenBank/DDBJ whole genome shotgun (WGS) entry which is preliminary data.</text>
</comment>
<dbReference type="InterPro" id="IPR012337">
    <property type="entry name" value="RNaseH-like_sf"/>
</dbReference>
<dbReference type="Pfam" id="PF13333">
    <property type="entry name" value="rve_2"/>
    <property type="match status" value="1"/>
</dbReference>
<dbReference type="Proteomes" id="UP000178379">
    <property type="component" value="Unassembled WGS sequence"/>
</dbReference>
<dbReference type="Pfam" id="PF13276">
    <property type="entry name" value="HTH_21"/>
    <property type="match status" value="1"/>
</dbReference>
<dbReference type="PANTHER" id="PTHR46889">
    <property type="entry name" value="TRANSPOSASE INSF FOR INSERTION SEQUENCE IS3B-RELATED"/>
    <property type="match status" value="1"/>
</dbReference>
<dbReference type="GO" id="GO:0015074">
    <property type="term" value="P:DNA integration"/>
    <property type="evidence" value="ECO:0007669"/>
    <property type="project" value="InterPro"/>
</dbReference>
<dbReference type="InterPro" id="IPR048020">
    <property type="entry name" value="Transpos_IS3"/>
</dbReference>
<proteinExistence type="predicted"/>
<reference evidence="2 3" key="1">
    <citation type="journal article" date="2016" name="Nat. Commun.">
        <title>Thousands of microbial genomes shed light on interconnected biogeochemical processes in an aquifer system.</title>
        <authorList>
            <person name="Anantharaman K."/>
            <person name="Brown C.T."/>
            <person name="Hug L.A."/>
            <person name="Sharon I."/>
            <person name="Castelle C.J."/>
            <person name="Probst A.J."/>
            <person name="Thomas B.C."/>
            <person name="Singh A."/>
            <person name="Wilkins M.J."/>
            <person name="Karaoz U."/>
            <person name="Brodie E.L."/>
            <person name="Williams K.H."/>
            <person name="Hubbard S.S."/>
            <person name="Banfield J.F."/>
        </authorList>
    </citation>
    <scope>NUCLEOTIDE SEQUENCE [LARGE SCALE GENOMIC DNA]</scope>
</reference>
<sequence>MCRKLGVSRGGYYAWRDRQDSQRRMDDRKLLEEILEIFKASRETYGYPRVHAALKARNIVCGKHRVARIMRENSLQARMARRFKFHRHRHAFFEGIPNLLLGQPHASAPNQVWVGDVSYIRVRGKWSYIGIVMDHYTRKVIGWSFSERHDSALVREALLMAVHTSPPTEHTIFHSDQGSEYANREYRTALDEAHLRVSMSRKGHCWDNAHMESFFGSLKTEMVYFQKFQRLEEAVAYITDYIRFYNCERLHSSLGYRSPTEFEVMAA</sequence>
<accession>A0A1F6T1H0</accession>
<dbReference type="GO" id="GO:0003676">
    <property type="term" value="F:nucleic acid binding"/>
    <property type="evidence" value="ECO:0007669"/>
    <property type="project" value="InterPro"/>
</dbReference>
<dbReference type="AlphaFoldDB" id="A0A1F6T1H0"/>
<dbReference type="InterPro" id="IPR050900">
    <property type="entry name" value="Transposase_IS3/IS150/IS904"/>
</dbReference>
<dbReference type="STRING" id="1817756.A2140_02170"/>
<dbReference type="InterPro" id="IPR001584">
    <property type="entry name" value="Integrase_cat-core"/>
</dbReference>
<dbReference type="PANTHER" id="PTHR46889:SF4">
    <property type="entry name" value="TRANSPOSASE INSO FOR INSERTION SEQUENCE ELEMENT IS911B-RELATED"/>
    <property type="match status" value="1"/>
</dbReference>
<evidence type="ECO:0000313" key="3">
    <source>
        <dbReference type="Proteomes" id="UP000178379"/>
    </source>
</evidence>
<dbReference type="EMBL" id="MFSQ01000104">
    <property type="protein sequence ID" value="OGI39011.1"/>
    <property type="molecule type" value="Genomic_DNA"/>
</dbReference>
<feature type="domain" description="Integrase catalytic" evidence="1">
    <location>
        <begin position="105"/>
        <end position="267"/>
    </location>
</feature>
<dbReference type="InterPro" id="IPR025948">
    <property type="entry name" value="HTH-like_dom"/>
</dbReference>
<gene>
    <name evidence="2" type="ORF">A2140_02170</name>
</gene>
<dbReference type="Pfam" id="PF00665">
    <property type="entry name" value="rve"/>
    <property type="match status" value="1"/>
</dbReference>
<protein>
    <recommendedName>
        <fullName evidence="1">Integrase catalytic domain-containing protein</fullName>
    </recommendedName>
</protein>
<dbReference type="InterPro" id="IPR036397">
    <property type="entry name" value="RNaseH_sf"/>
</dbReference>